<evidence type="ECO:0000313" key="5">
    <source>
        <dbReference type="EMBL" id="PCK33408.1"/>
    </source>
</evidence>
<comment type="similarity">
    <text evidence="1">Belongs to the methyltransferase superfamily.</text>
</comment>
<comment type="caution">
    <text evidence="5">The sequence shown here is derived from an EMBL/GenBank/DDBJ whole genome shotgun (WGS) entry which is preliminary data.</text>
</comment>
<dbReference type="AlphaFoldDB" id="A0A2A5JVH0"/>
<evidence type="ECO:0000256" key="1">
    <source>
        <dbReference type="ARBA" id="ARBA00008361"/>
    </source>
</evidence>
<evidence type="ECO:0000256" key="3">
    <source>
        <dbReference type="ARBA" id="ARBA00022679"/>
    </source>
</evidence>
<feature type="domain" description="Methyltransferase type 11" evidence="4">
    <location>
        <begin position="44"/>
        <end position="135"/>
    </location>
</feature>
<dbReference type="RefSeq" id="WP_099640579.1">
    <property type="nucleotide sequence ID" value="NZ_NKHF01000008.1"/>
</dbReference>
<protein>
    <submittedName>
        <fullName evidence="5">Methyltransferase</fullName>
    </submittedName>
</protein>
<gene>
    <name evidence="5" type="ORF">CEX98_02620</name>
</gene>
<dbReference type="Proteomes" id="UP000228621">
    <property type="component" value="Unassembled WGS sequence"/>
</dbReference>
<dbReference type="OrthoDB" id="9797252at2"/>
<reference evidence="6" key="1">
    <citation type="journal article" date="2019" name="Genome Announc.">
        <title>Draft Genome Sequence of Pseudoalteromonas piscicida Strain 36Y ROTHPW, an Hypersaline Seawater Isolate from the South Coast of Sonora, Mexico.</title>
        <authorList>
            <person name="Sanchez-Diaz R."/>
            <person name="Molina-Garza Z.J."/>
            <person name="Cruz-Suarez L.E."/>
            <person name="Selvin J."/>
            <person name="Kiran G.S."/>
            <person name="Ibarra-Gamez J.C."/>
            <person name="Gomez-Gil B."/>
            <person name="Galaviz-Silva L."/>
        </authorList>
    </citation>
    <scope>NUCLEOTIDE SEQUENCE [LARGE SCALE GENOMIC DNA]</scope>
    <source>
        <strain evidence="6">36Y_RITHPW</strain>
    </source>
</reference>
<dbReference type="GO" id="GO:0008757">
    <property type="term" value="F:S-adenosylmethionine-dependent methyltransferase activity"/>
    <property type="evidence" value="ECO:0007669"/>
    <property type="project" value="InterPro"/>
</dbReference>
<accession>A0A2A5JVH0</accession>
<dbReference type="InterPro" id="IPR051052">
    <property type="entry name" value="Diverse_substrate_MTase"/>
</dbReference>
<evidence type="ECO:0000313" key="6">
    <source>
        <dbReference type="Proteomes" id="UP000228621"/>
    </source>
</evidence>
<keyword evidence="3 5" id="KW-0808">Transferase</keyword>
<sequence>MKKKLGDFTGLAKNYSQFRPGYASMVGQALLGLVEKRRSEIDFVDVGAGTGIWTRIICDLGVNSVTAIEPNNDMREHGIKDSAGTGIAWAAGNGEDTKLPSNSADILTMASSFHWVDFERGIQEFTRVLRSGGIFSALWNPRHIESNPLLVEIEAMLNQIAPNIKRVSSGNSEFTQTLMDRLIKTDAFSDVIYLEGTHTIKQSPEEYIGVWWSVNDIRAQAGEEKFNQFMDYVEQRVKGLDFIETTYKTKAWAARVK</sequence>
<dbReference type="CDD" id="cd02440">
    <property type="entry name" value="AdoMet_MTases"/>
    <property type="match status" value="1"/>
</dbReference>
<dbReference type="PANTHER" id="PTHR44942:SF4">
    <property type="entry name" value="METHYLTRANSFERASE TYPE 11 DOMAIN-CONTAINING PROTEIN"/>
    <property type="match status" value="1"/>
</dbReference>
<proteinExistence type="inferred from homology"/>
<organism evidence="5 6">
    <name type="scientific">Pseudoalteromonas piscicida</name>
    <dbReference type="NCBI Taxonomy" id="43662"/>
    <lineage>
        <taxon>Bacteria</taxon>
        <taxon>Pseudomonadati</taxon>
        <taxon>Pseudomonadota</taxon>
        <taxon>Gammaproteobacteria</taxon>
        <taxon>Alteromonadales</taxon>
        <taxon>Pseudoalteromonadaceae</taxon>
        <taxon>Pseudoalteromonas</taxon>
    </lineage>
</organism>
<dbReference type="PANTHER" id="PTHR44942">
    <property type="entry name" value="METHYLTRANSF_11 DOMAIN-CONTAINING PROTEIN"/>
    <property type="match status" value="1"/>
</dbReference>
<dbReference type="Gene3D" id="3.40.50.150">
    <property type="entry name" value="Vaccinia Virus protein VP39"/>
    <property type="match status" value="1"/>
</dbReference>
<dbReference type="EMBL" id="NKHF01000008">
    <property type="protein sequence ID" value="PCK33408.1"/>
    <property type="molecule type" value="Genomic_DNA"/>
</dbReference>
<dbReference type="SUPFAM" id="SSF53335">
    <property type="entry name" value="S-adenosyl-L-methionine-dependent methyltransferases"/>
    <property type="match status" value="1"/>
</dbReference>
<name>A0A2A5JVH0_PSEO7</name>
<dbReference type="Pfam" id="PF08241">
    <property type="entry name" value="Methyltransf_11"/>
    <property type="match status" value="1"/>
</dbReference>
<evidence type="ECO:0000256" key="2">
    <source>
        <dbReference type="ARBA" id="ARBA00022603"/>
    </source>
</evidence>
<evidence type="ECO:0000259" key="4">
    <source>
        <dbReference type="Pfam" id="PF08241"/>
    </source>
</evidence>
<keyword evidence="2 5" id="KW-0489">Methyltransferase</keyword>
<dbReference type="GO" id="GO:0032259">
    <property type="term" value="P:methylation"/>
    <property type="evidence" value="ECO:0007669"/>
    <property type="project" value="UniProtKB-KW"/>
</dbReference>
<dbReference type="InterPro" id="IPR029063">
    <property type="entry name" value="SAM-dependent_MTases_sf"/>
</dbReference>
<keyword evidence="6" id="KW-1185">Reference proteome</keyword>
<dbReference type="InterPro" id="IPR013216">
    <property type="entry name" value="Methyltransf_11"/>
</dbReference>